<keyword evidence="2" id="KW-0808">Transferase</keyword>
<evidence type="ECO:0000313" key="3">
    <source>
        <dbReference type="Proteomes" id="UP000306918"/>
    </source>
</evidence>
<comment type="caution">
    <text evidence="2">The sequence shown here is derived from an EMBL/GenBank/DDBJ whole genome shotgun (WGS) entry which is preliminary data.</text>
</comment>
<protein>
    <submittedName>
        <fullName evidence="2">GNAT family N-acetyltransferase</fullName>
    </submittedName>
</protein>
<evidence type="ECO:0000313" key="2">
    <source>
        <dbReference type="EMBL" id="THU39347.1"/>
    </source>
</evidence>
<dbReference type="InterPro" id="IPR038740">
    <property type="entry name" value="BioF2-like_GNAT_dom"/>
</dbReference>
<sequence>MTTSVTKIKTTTTFYQGGTTSTEVLVGEKVLKLLEDPRFINEWDQLCNACTWATVFQSPAFVATWYRLYGAAFLPILIKAEQAGKLTGLLTLVKDKNGLITGAGLNQAEYQVWLTADASDETFIRNALHALNRCFPRNKVLLKYIPAGVSLGFTKKDPNWNKRCFVKVSPQPLMIINDDHLTSELRKKNRKEKINRLKRLGALKFERIVDYQAFVGVFDELALQSDFRKGALYNKVVFETDALRKPFLLALFEQNRLHATVLKINDKIIASNVSFWGNGQLHLQGINSFDATYARYSPGIIHFLMLGKLLAEEGVAIFDLTPGADAYKEILATDHAEAYTLSIGNSFHRFTNRLHAGLNRNFKKAAAVIGIKPDALKKQKRTIELYKEKYRYVARQGFTSLFASFFDHLKRQRKTTICWVVQKNSSGSTAGLLHIQKDNLRHLLDFDKRDIRYSRQEFLADAMTRLEEGAHCYTWAEDGRLLGCAWLASEQSPMDKYNTEGFIISLSGVYCHSKGLRQFSAFLQSIANELAIDNPHDKFYIVTDCNDPAFTKAGFQRLK</sequence>
<dbReference type="GO" id="GO:0016740">
    <property type="term" value="F:transferase activity"/>
    <property type="evidence" value="ECO:0007669"/>
    <property type="project" value="UniProtKB-KW"/>
</dbReference>
<evidence type="ECO:0000259" key="1">
    <source>
        <dbReference type="Pfam" id="PF13480"/>
    </source>
</evidence>
<organism evidence="2 3">
    <name type="scientific">Niastella caeni</name>
    <dbReference type="NCBI Taxonomy" id="2569763"/>
    <lineage>
        <taxon>Bacteria</taxon>
        <taxon>Pseudomonadati</taxon>
        <taxon>Bacteroidota</taxon>
        <taxon>Chitinophagia</taxon>
        <taxon>Chitinophagales</taxon>
        <taxon>Chitinophagaceae</taxon>
        <taxon>Niastella</taxon>
    </lineage>
</organism>
<dbReference type="SUPFAM" id="SSF55729">
    <property type="entry name" value="Acyl-CoA N-acyltransferases (Nat)"/>
    <property type="match status" value="1"/>
</dbReference>
<dbReference type="Pfam" id="PF13480">
    <property type="entry name" value="Acetyltransf_6"/>
    <property type="match status" value="1"/>
</dbReference>
<dbReference type="InterPro" id="IPR016181">
    <property type="entry name" value="Acyl_CoA_acyltransferase"/>
</dbReference>
<gene>
    <name evidence="2" type="ORF">FAM09_12615</name>
</gene>
<proteinExistence type="predicted"/>
<dbReference type="RefSeq" id="WP_136577479.1">
    <property type="nucleotide sequence ID" value="NZ_STFF01000003.1"/>
</dbReference>
<reference evidence="2 3" key="1">
    <citation type="submission" date="2019-04" db="EMBL/GenBank/DDBJ databases">
        <title>Niastella caeni sp. nov., isolated from activated sludge.</title>
        <authorList>
            <person name="Sheng M."/>
        </authorList>
    </citation>
    <scope>NUCLEOTIDE SEQUENCE [LARGE SCALE GENOMIC DNA]</scope>
    <source>
        <strain evidence="2 3">HX-2-15</strain>
    </source>
</reference>
<dbReference type="Proteomes" id="UP000306918">
    <property type="component" value="Unassembled WGS sequence"/>
</dbReference>
<feature type="domain" description="BioF2-like acetyltransferase" evidence="1">
    <location>
        <begin position="187"/>
        <end position="329"/>
    </location>
</feature>
<dbReference type="AlphaFoldDB" id="A0A4S8HUR0"/>
<dbReference type="EMBL" id="STFF01000003">
    <property type="protein sequence ID" value="THU39347.1"/>
    <property type="molecule type" value="Genomic_DNA"/>
</dbReference>
<dbReference type="OrthoDB" id="500470at2"/>
<keyword evidence="3" id="KW-1185">Reference proteome</keyword>
<name>A0A4S8HUR0_9BACT</name>
<accession>A0A4S8HUR0</accession>